<dbReference type="InterPro" id="IPR036291">
    <property type="entry name" value="NAD(P)-bd_dom_sf"/>
</dbReference>
<proteinExistence type="inferred from homology"/>
<comment type="subcellular location">
    <subcellularLocation>
        <location evidence="1">Mitochondrion outer membrane</location>
        <topology evidence="1">Peripheral membrane protein</topology>
    </subcellularLocation>
</comment>
<dbReference type="GO" id="GO:0051170">
    <property type="term" value="P:import into nucleus"/>
    <property type="evidence" value="ECO:0007669"/>
    <property type="project" value="TreeGrafter"/>
</dbReference>
<evidence type="ECO:0000256" key="3">
    <source>
        <dbReference type="ARBA" id="ARBA00022787"/>
    </source>
</evidence>
<keyword evidence="9" id="KW-1185">Reference proteome</keyword>
<organism evidence="8 9">
    <name type="scientific">Aspergillus sclerotialis</name>
    <dbReference type="NCBI Taxonomy" id="2070753"/>
    <lineage>
        <taxon>Eukaryota</taxon>
        <taxon>Fungi</taxon>
        <taxon>Dikarya</taxon>
        <taxon>Ascomycota</taxon>
        <taxon>Pezizomycotina</taxon>
        <taxon>Eurotiomycetes</taxon>
        <taxon>Eurotiomycetidae</taxon>
        <taxon>Eurotiales</taxon>
        <taxon>Aspergillaceae</taxon>
        <taxon>Aspergillus</taxon>
        <taxon>Aspergillus subgen. Polypaecilum</taxon>
    </lineage>
</organism>
<comment type="caution">
    <text evidence="8">The sequence shown here is derived from an EMBL/GenBank/DDBJ whole genome shotgun (WGS) entry which is preliminary data.</text>
</comment>
<dbReference type="Proteomes" id="UP000266188">
    <property type="component" value="Unassembled WGS sequence"/>
</dbReference>
<dbReference type="STRING" id="2070753.A0A3A2ZAB2"/>
<dbReference type="Gene3D" id="3.40.50.720">
    <property type="entry name" value="NAD(P)-binding Rossmann-like Domain"/>
    <property type="match status" value="1"/>
</dbReference>
<dbReference type="PANTHER" id="PTHR14097:SF7">
    <property type="entry name" value="OXIDOREDUCTASE HTATIP2"/>
    <property type="match status" value="1"/>
</dbReference>
<feature type="domain" description="NAD-dependent epimerase/dehydratase" evidence="7">
    <location>
        <begin position="6"/>
        <end position="185"/>
    </location>
</feature>
<dbReference type="GO" id="GO:0005741">
    <property type="term" value="C:mitochondrial outer membrane"/>
    <property type="evidence" value="ECO:0007669"/>
    <property type="project" value="UniProtKB-SubCell"/>
</dbReference>
<evidence type="ECO:0000313" key="9">
    <source>
        <dbReference type="Proteomes" id="UP000266188"/>
    </source>
</evidence>
<dbReference type="OrthoDB" id="430436at2759"/>
<dbReference type="AlphaFoldDB" id="A0A3A2ZAB2"/>
<name>A0A3A2ZAB2_9EURO</name>
<keyword evidence="6" id="KW-0472">Membrane</keyword>
<evidence type="ECO:0000259" key="7">
    <source>
        <dbReference type="Pfam" id="PF01370"/>
    </source>
</evidence>
<dbReference type="SUPFAM" id="SSF51735">
    <property type="entry name" value="NAD(P)-binding Rossmann-fold domains"/>
    <property type="match status" value="1"/>
</dbReference>
<evidence type="ECO:0000256" key="4">
    <source>
        <dbReference type="ARBA" id="ARBA00022946"/>
    </source>
</evidence>
<gene>
    <name evidence="8" type="ORF">PHISCL_08121</name>
</gene>
<dbReference type="InterPro" id="IPR001509">
    <property type="entry name" value="Epimerase_deHydtase"/>
</dbReference>
<accession>A0A3A2ZAB2</accession>
<dbReference type="EMBL" id="MVGC01000394">
    <property type="protein sequence ID" value="RJE19550.1"/>
    <property type="molecule type" value="Genomic_DNA"/>
</dbReference>
<evidence type="ECO:0000256" key="6">
    <source>
        <dbReference type="ARBA" id="ARBA00023136"/>
    </source>
</evidence>
<reference evidence="9" key="1">
    <citation type="submission" date="2017-02" db="EMBL/GenBank/DDBJ databases">
        <authorList>
            <person name="Tafer H."/>
            <person name="Lopandic K."/>
        </authorList>
    </citation>
    <scope>NUCLEOTIDE SEQUENCE [LARGE SCALE GENOMIC DNA]</scope>
    <source>
        <strain evidence="9">CBS 366.77</strain>
    </source>
</reference>
<dbReference type="FunFam" id="3.40.50.720:FF:000366">
    <property type="entry name" value="Protein FMP52, mitochondrial"/>
    <property type="match status" value="1"/>
</dbReference>
<dbReference type="PANTHER" id="PTHR14097">
    <property type="entry name" value="OXIDOREDUCTASE HTATIP2"/>
    <property type="match status" value="1"/>
</dbReference>
<sequence length="215" mass="22517">MTDVALIGATGMVGSHILNALLTNPSISRVDTISRRTPAAASAAPQAKLTTFISDDTSRWASQLTSLTPPPAIFISSFGTTRGAAGGFENQYKIEHGLNVEMARAAKEAGTRVYVLISSTGASKDSNIAYSRMKGEIEEDVKALGFERTVILRPGLIAGQREESRPMEAAARFVAGFAGKIHSGLKDGWAQDADVIGKAAVNAGLKALEGDVPEG</sequence>
<keyword evidence="3" id="KW-1000">Mitochondrion outer membrane</keyword>
<keyword evidence="4" id="KW-0809">Transit peptide</keyword>
<comment type="similarity">
    <text evidence="2">Belongs to the FMP52 family.</text>
</comment>
<protein>
    <submittedName>
        <fullName evidence="8">Protein fmp-52, mitochondrial</fullName>
    </submittedName>
</protein>
<evidence type="ECO:0000256" key="2">
    <source>
        <dbReference type="ARBA" id="ARBA00006617"/>
    </source>
</evidence>
<evidence type="ECO:0000313" key="8">
    <source>
        <dbReference type="EMBL" id="RJE19550.1"/>
    </source>
</evidence>
<dbReference type="Pfam" id="PF01370">
    <property type="entry name" value="Epimerase"/>
    <property type="match status" value="1"/>
</dbReference>
<keyword evidence="5" id="KW-0496">Mitochondrion</keyword>
<feature type="non-terminal residue" evidence="8">
    <location>
        <position position="215"/>
    </location>
</feature>
<evidence type="ECO:0000256" key="1">
    <source>
        <dbReference type="ARBA" id="ARBA00004450"/>
    </source>
</evidence>
<evidence type="ECO:0000256" key="5">
    <source>
        <dbReference type="ARBA" id="ARBA00023128"/>
    </source>
</evidence>